<feature type="compositionally biased region" description="Acidic residues" evidence="1">
    <location>
        <begin position="514"/>
        <end position="527"/>
    </location>
</feature>
<name>A0A1J1HT01_9DIPT</name>
<proteinExistence type="predicted"/>
<dbReference type="Proteomes" id="UP000183832">
    <property type="component" value="Unassembled WGS sequence"/>
</dbReference>
<reference evidence="2 3" key="1">
    <citation type="submission" date="2015-04" db="EMBL/GenBank/DDBJ databases">
        <authorList>
            <person name="Syromyatnikov M.Y."/>
            <person name="Popov V.N."/>
        </authorList>
    </citation>
    <scope>NUCLEOTIDE SEQUENCE [LARGE SCALE GENOMIC DNA]</scope>
</reference>
<accession>A0A1J1HT01</accession>
<protein>
    <submittedName>
        <fullName evidence="2">CLUMA_CG003080, isoform A</fullName>
    </submittedName>
</protein>
<feature type="compositionally biased region" description="Polar residues" evidence="1">
    <location>
        <begin position="233"/>
        <end position="254"/>
    </location>
</feature>
<feature type="region of interest" description="Disordered" evidence="1">
    <location>
        <begin position="1"/>
        <end position="63"/>
    </location>
</feature>
<evidence type="ECO:0000313" key="2">
    <source>
        <dbReference type="EMBL" id="CRK89321.1"/>
    </source>
</evidence>
<dbReference type="AlphaFoldDB" id="A0A1J1HT01"/>
<feature type="region of interest" description="Disordered" evidence="1">
    <location>
        <begin position="233"/>
        <end position="281"/>
    </location>
</feature>
<feature type="region of interest" description="Disordered" evidence="1">
    <location>
        <begin position="482"/>
        <end position="527"/>
    </location>
</feature>
<keyword evidence="3" id="KW-1185">Reference proteome</keyword>
<evidence type="ECO:0000313" key="3">
    <source>
        <dbReference type="Proteomes" id="UP000183832"/>
    </source>
</evidence>
<feature type="compositionally biased region" description="Basic residues" evidence="1">
    <location>
        <begin position="1"/>
        <end position="16"/>
    </location>
</feature>
<dbReference type="EMBL" id="CVRI01000012">
    <property type="protein sequence ID" value="CRK89321.1"/>
    <property type="molecule type" value="Genomic_DNA"/>
</dbReference>
<sequence length="527" mass="59192">MGRGRYSRIKGKKAKSAKYVDFSDSNPEEPSHDNSGYQVEDEFLDASNETVPPEHNEPYVDSEDNALSQYLPQRDQFQDQSNFSDTSSLTSKRSFDQIASPNSDVQANQKLQIVEKLTHNEDSSSREDLATGFKGLCVNVKDFLGLDSDLQLSESEMNRLNRQIQAYTGRPNINVLLASIQKDKMEATSSNSPTQLTPEGNSYSNPTEVNNGAHSSSASTQIAANTPVVSEVNNNIYSPSTSQTSGLKRNWNTNQSRDLPTPPPPTLRPSQGSPNVSRFKDQGIVENDGTVFVAYYPESYPENIISYADKNKIMNQMSNQYKDGRDEMKKRKIAQVEIQATSGILLMKEKNVKGAGWNELLFKQQNWTKILGYNLLCVPARDISVSPAFMLIVPRTDLNWKDIVLNIRNSNKKVFSTKDWKLTVALDDKGFANGPKKFLFISNGNLINFMNDKKSIKINFPPFNPATIRKMHHGGNNPLIYASNIGSKTDTEEAEEKWEKNKRLVEEFDRDFGGDEQEESMEDSDSD</sequence>
<gene>
    <name evidence="2" type="ORF">CLUMA_CG003080</name>
</gene>
<organism evidence="2 3">
    <name type="scientific">Clunio marinus</name>
    <dbReference type="NCBI Taxonomy" id="568069"/>
    <lineage>
        <taxon>Eukaryota</taxon>
        <taxon>Metazoa</taxon>
        <taxon>Ecdysozoa</taxon>
        <taxon>Arthropoda</taxon>
        <taxon>Hexapoda</taxon>
        <taxon>Insecta</taxon>
        <taxon>Pterygota</taxon>
        <taxon>Neoptera</taxon>
        <taxon>Endopterygota</taxon>
        <taxon>Diptera</taxon>
        <taxon>Nematocera</taxon>
        <taxon>Chironomoidea</taxon>
        <taxon>Chironomidae</taxon>
        <taxon>Clunio</taxon>
    </lineage>
</organism>
<feature type="compositionally biased region" description="Basic and acidic residues" evidence="1">
    <location>
        <begin position="497"/>
        <end position="513"/>
    </location>
</feature>
<evidence type="ECO:0000256" key="1">
    <source>
        <dbReference type="SAM" id="MobiDB-lite"/>
    </source>
</evidence>
<feature type="region of interest" description="Disordered" evidence="1">
    <location>
        <begin position="184"/>
        <end position="220"/>
    </location>
</feature>
<feature type="compositionally biased region" description="Polar residues" evidence="1">
    <location>
        <begin position="187"/>
        <end position="220"/>
    </location>
</feature>